<dbReference type="InterPro" id="IPR036397">
    <property type="entry name" value="RNaseH_sf"/>
</dbReference>
<dbReference type="eggNOG" id="COG2176">
    <property type="taxonomic scope" value="Bacteria"/>
</dbReference>
<dbReference type="GO" id="GO:0003676">
    <property type="term" value="F:nucleic acid binding"/>
    <property type="evidence" value="ECO:0007669"/>
    <property type="project" value="InterPro"/>
</dbReference>
<protein>
    <submittedName>
        <fullName evidence="1">Uncharacterized protein</fullName>
    </submittedName>
</protein>
<dbReference type="Proteomes" id="UP000013981">
    <property type="component" value="Unassembled WGS sequence"/>
</dbReference>
<dbReference type="PATRIC" id="fig|1203606.4.peg.1823"/>
<dbReference type="Gene3D" id="3.30.420.10">
    <property type="entry name" value="Ribonuclease H-like superfamily/Ribonuclease H"/>
    <property type="match status" value="1"/>
</dbReference>
<dbReference type="RefSeq" id="WP_016148007.1">
    <property type="nucleotide sequence ID" value="NZ_KB976104.1"/>
</dbReference>
<name>R8W1Z8_9FIRM</name>
<dbReference type="InterPro" id="IPR012337">
    <property type="entry name" value="RNaseH-like_sf"/>
</dbReference>
<gene>
    <name evidence="1" type="ORF">HMPREF1526_01873</name>
</gene>
<sequence>MIAHNAQFDACFLRELLRGFKPGHLDWLDSLTVYKDRRAYPHKLANAIIAYELEDKVQNSHRAIDDVLALFEVLKAMDEERDDLANYVNLFGYNPKYGVSGHRITGVRYEPQGFNKTITRPEQTLPARTRRK</sequence>
<comment type="caution">
    <text evidence="1">The sequence shown here is derived from an EMBL/GenBank/DDBJ whole genome shotgun (WGS) entry which is preliminary data.</text>
</comment>
<evidence type="ECO:0000313" key="2">
    <source>
        <dbReference type="Proteomes" id="UP000013981"/>
    </source>
</evidence>
<evidence type="ECO:0000313" key="1">
    <source>
        <dbReference type="EMBL" id="EOQ37182.1"/>
    </source>
</evidence>
<organism evidence="1 2">
    <name type="scientific">Butyricicoccus pullicaecorum 1.2</name>
    <dbReference type="NCBI Taxonomy" id="1203606"/>
    <lineage>
        <taxon>Bacteria</taxon>
        <taxon>Bacillati</taxon>
        <taxon>Bacillota</taxon>
        <taxon>Clostridia</taxon>
        <taxon>Eubacteriales</taxon>
        <taxon>Butyricicoccaceae</taxon>
        <taxon>Butyricicoccus</taxon>
    </lineage>
</organism>
<proteinExistence type="predicted"/>
<reference evidence="1 2" key="1">
    <citation type="submission" date="2013-01" db="EMBL/GenBank/DDBJ databases">
        <title>The Genome Sequence of Butyricicoccus pullicaecorum 1.2.</title>
        <authorList>
            <consortium name="The Broad Institute Genome Sequencing Platform"/>
            <person name="Earl A."/>
            <person name="Ward D."/>
            <person name="Feldgarden M."/>
            <person name="Gevers D."/>
            <person name="Van Immerseel F."/>
            <person name="Eeckhaut V."/>
            <person name="Walker B."/>
            <person name="Young S.K."/>
            <person name="Zeng Q."/>
            <person name="Gargeya S."/>
            <person name="Fitzgerald M."/>
            <person name="Haas B."/>
            <person name="Abouelleil A."/>
            <person name="Alvarado L."/>
            <person name="Arachchi H.M."/>
            <person name="Berlin A.M."/>
            <person name="Chapman S.B."/>
            <person name="Dewar J."/>
            <person name="Goldberg J."/>
            <person name="Griggs A."/>
            <person name="Gujja S."/>
            <person name="Hansen M."/>
            <person name="Howarth C."/>
            <person name="Imamovic A."/>
            <person name="Larimer J."/>
            <person name="McCowan C."/>
            <person name="Murphy C."/>
            <person name="Neiman D."/>
            <person name="Pearson M."/>
            <person name="Priest M."/>
            <person name="Roberts A."/>
            <person name="Saif S."/>
            <person name="Shea T."/>
            <person name="Sisk P."/>
            <person name="Sykes S."/>
            <person name="Wortman J."/>
            <person name="Nusbaum C."/>
            <person name="Birren B."/>
        </authorList>
    </citation>
    <scope>NUCLEOTIDE SEQUENCE [LARGE SCALE GENOMIC DNA]</scope>
    <source>
        <strain evidence="1 2">1.2</strain>
    </source>
</reference>
<dbReference type="AlphaFoldDB" id="R8W1Z8"/>
<accession>R8W1Z8</accession>
<dbReference type="HOGENOM" id="CLU_1913192_0_0_9"/>
<dbReference type="SUPFAM" id="SSF53098">
    <property type="entry name" value="Ribonuclease H-like"/>
    <property type="match status" value="1"/>
</dbReference>
<keyword evidence="2" id="KW-1185">Reference proteome</keyword>
<dbReference type="EMBL" id="AQOB01000006">
    <property type="protein sequence ID" value="EOQ37182.1"/>
    <property type="molecule type" value="Genomic_DNA"/>
</dbReference>